<dbReference type="InterPro" id="IPR028974">
    <property type="entry name" value="TSP_type-3_rpt"/>
</dbReference>
<gene>
    <name evidence="2" type="ORF">HEB94_007302</name>
</gene>
<evidence type="ECO:0000256" key="1">
    <source>
        <dbReference type="SAM" id="MobiDB-lite"/>
    </source>
</evidence>
<feature type="compositionally biased region" description="Acidic residues" evidence="1">
    <location>
        <begin position="534"/>
        <end position="548"/>
    </location>
</feature>
<proteinExistence type="predicted"/>
<feature type="compositionally biased region" description="Basic and acidic residues" evidence="1">
    <location>
        <begin position="310"/>
        <end position="341"/>
    </location>
</feature>
<evidence type="ECO:0000313" key="3">
    <source>
        <dbReference type="Proteomes" id="UP000638648"/>
    </source>
</evidence>
<feature type="compositionally biased region" description="Low complexity" evidence="1">
    <location>
        <begin position="351"/>
        <end position="361"/>
    </location>
</feature>
<organism evidence="2 3">
    <name type="scientific">Actinopolymorpha pittospori</name>
    <dbReference type="NCBI Taxonomy" id="648752"/>
    <lineage>
        <taxon>Bacteria</taxon>
        <taxon>Bacillati</taxon>
        <taxon>Actinomycetota</taxon>
        <taxon>Actinomycetes</taxon>
        <taxon>Propionibacteriales</taxon>
        <taxon>Actinopolymorphaceae</taxon>
        <taxon>Actinopolymorpha</taxon>
    </lineage>
</organism>
<dbReference type="RefSeq" id="WP_192753820.1">
    <property type="nucleotide sequence ID" value="NZ_BAABJL010000095.1"/>
</dbReference>
<keyword evidence="3" id="KW-1185">Reference proteome</keyword>
<feature type="compositionally biased region" description="Gly residues" evidence="1">
    <location>
        <begin position="436"/>
        <end position="460"/>
    </location>
</feature>
<accession>A0A927N1S2</accession>
<reference evidence="2" key="1">
    <citation type="submission" date="2020-10" db="EMBL/GenBank/DDBJ databases">
        <title>Sequencing the genomes of 1000 actinobacteria strains.</title>
        <authorList>
            <person name="Klenk H.-P."/>
        </authorList>
    </citation>
    <scope>NUCLEOTIDE SEQUENCE</scope>
    <source>
        <strain evidence="2">DSM 45354</strain>
    </source>
</reference>
<feature type="compositionally biased region" description="Basic and acidic residues" evidence="1">
    <location>
        <begin position="363"/>
        <end position="380"/>
    </location>
</feature>
<dbReference type="AlphaFoldDB" id="A0A927N1S2"/>
<dbReference type="SUPFAM" id="SSF103647">
    <property type="entry name" value="TSP type-3 repeat"/>
    <property type="match status" value="1"/>
</dbReference>
<dbReference type="GO" id="GO:0005509">
    <property type="term" value="F:calcium ion binding"/>
    <property type="evidence" value="ECO:0007669"/>
    <property type="project" value="InterPro"/>
</dbReference>
<evidence type="ECO:0000313" key="2">
    <source>
        <dbReference type="EMBL" id="MBE1610454.1"/>
    </source>
</evidence>
<dbReference type="Proteomes" id="UP000638648">
    <property type="component" value="Unassembled WGS sequence"/>
</dbReference>
<feature type="compositionally biased region" description="Gly residues" evidence="1">
    <location>
        <begin position="291"/>
        <end position="301"/>
    </location>
</feature>
<feature type="compositionally biased region" description="Gly residues" evidence="1">
    <location>
        <begin position="415"/>
        <end position="424"/>
    </location>
</feature>
<feature type="region of interest" description="Disordered" evidence="1">
    <location>
        <begin position="268"/>
        <end position="460"/>
    </location>
</feature>
<feature type="compositionally biased region" description="Gly residues" evidence="1">
    <location>
        <begin position="509"/>
        <end position="520"/>
    </location>
</feature>
<dbReference type="EMBL" id="JADBEM010000001">
    <property type="protein sequence ID" value="MBE1610454.1"/>
    <property type="molecule type" value="Genomic_DNA"/>
</dbReference>
<sequence length="557" mass="57506">MNDFPTDEFEKTEHAKILGKLVNWWSNVPETETDTETTPSQSSTYSTKTLWQNVGTQADTLAQDLSSGLKTLLDGGDGSWEGDASEEFRKTVEQIVRFTREIAHTADSKYPKPTGGAEESDSNFQSGTSTKSFAQVFTDVDDQLTATLKEEALPAPPFYETPYWPKWWWDFDNISYEIRKGTGDGSVITPPGRSAEMDYDEFAGGDSGTGGVYGEAQVQVEKDWDGIFFGFLPKNDAENNKLMTFLKFNKDEEATCRESAKTLLEKYGDANQNMPTPPTGLKLTFQSGDQGAFGGGGGGAGMPDMPTGDGAKKPELPDGGLPDRDGDGIPDSQDKYPDDPTRGGGDPKLPENPNDPNDLPKVPNDRDGDGIPDSQDKYPEDPDNGGNSFPDLPTRDSDGDGIPDTSDPFPDDPTRGGGGSGGLPGDIDTGTSTARAGGGGGGIGSLPGGMGGGPPAGGGIPGGGGLAGGAVPLGLPPGSINAGGVGTGGVNGIGGAAAGPGAMRGGMGGMMPPMGGGGGMAAQDGEEQGRTTWLDEDEDVWGGNDDDAPPPVLGGGF</sequence>
<evidence type="ECO:0008006" key="4">
    <source>
        <dbReference type="Google" id="ProtNLM"/>
    </source>
</evidence>
<protein>
    <recommendedName>
        <fullName evidence="4">WXG100 family type VII secretion target</fullName>
    </recommendedName>
</protein>
<name>A0A927N1S2_9ACTN</name>
<comment type="caution">
    <text evidence="2">The sequence shown here is derived from an EMBL/GenBank/DDBJ whole genome shotgun (WGS) entry which is preliminary data.</text>
</comment>
<feature type="region of interest" description="Disordered" evidence="1">
    <location>
        <begin position="106"/>
        <end position="127"/>
    </location>
</feature>
<feature type="region of interest" description="Disordered" evidence="1">
    <location>
        <begin position="509"/>
        <end position="557"/>
    </location>
</feature>